<name>A0ABW3KA53_9BACT</name>
<dbReference type="RefSeq" id="WP_377583269.1">
    <property type="nucleotide sequence ID" value="NZ_JBHTKA010000008.1"/>
</dbReference>
<dbReference type="EMBL" id="JBHTKA010000008">
    <property type="protein sequence ID" value="MFD1002300.1"/>
    <property type="molecule type" value="Genomic_DNA"/>
</dbReference>
<reference evidence="3" key="1">
    <citation type="journal article" date="2019" name="Int. J. Syst. Evol. Microbiol.">
        <title>The Global Catalogue of Microorganisms (GCM) 10K type strain sequencing project: providing services to taxonomists for standard genome sequencing and annotation.</title>
        <authorList>
            <consortium name="The Broad Institute Genomics Platform"/>
            <consortium name="The Broad Institute Genome Sequencing Center for Infectious Disease"/>
            <person name="Wu L."/>
            <person name="Ma J."/>
        </authorList>
    </citation>
    <scope>NUCLEOTIDE SEQUENCE [LARGE SCALE GENOMIC DNA]</scope>
    <source>
        <strain evidence="3">CCUG 58938</strain>
    </source>
</reference>
<dbReference type="Gene3D" id="3.30.60.30">
    <property type="match status" value="1"/>
</dbReference>
<protein>
    <submittedName>
        <fullName evidence="2">Kazal-type serine protease inhibitor family protein</fullName>
    </submittedName>
</protein>
<gene>
    <name evidence="2" type="ORF">ACFQ21_23445</name>
</gene>
<dbReference type="SUPFAM" id="SSF100895">
    <property type="entry name" value="Kazal-type serine protease inhibitors"/>
    <property type="match status" value="1"/>
</dbReference>
<dbReference type="PROSITE" id="PS51465">
    <property type="entry name" value="KAZAL_2"/>
    <property type="match status" value="1"/>
</dbReference>
<proteinExistence type="predicted"/>
<dbReference type="InterPro" id="IPR036058">
    <property type="entry name" value="Kazal_dom_sf"/>
</dbReference>
<organism evidence="2 3">
    <name type="scientific">Ohtaekwangia kribbensis</name>
    <dbReference type="NCBI Taxonomy" id="688913"/>
    <lineage>
        <taxon>Bacteria</taxon>
        <taxon>Pseudomonadati</taxon>
        <taxon>Bacteroidota</taxon>
        <taxon>Cytophagia</taxon>
        <taxon>Cytophagales</taxon>
        <taxon>Fulvivirgaceae</taxon>
        <taxon>Ohtaekwangia</taxon>
    </lineage>
</organism>
<evidence type="ECO:0000259" key="1">
    <source>
        <dbReference type="PROSITE" id="PS51465"/>
    </source>
</evidence>
<feature type="domain" description="Kazal-like" evidence="1">
    <location>
        <begin position="21"/>
        <end position="74"/>
    </location>
</feature>
<evidence type="ECO:0000313" key="2">
    <source>
        <dbReference type="EMBL" id="MFD1002300.1"/>
    </source>
</evidence>
<dbReference type="Pfam" id="PF00050">
    <property type="entry name" value="Kazal_1"/>
    <property type="match status" value="1"/>
</dbReference>
<dbReference type="InterPro" id="IPR002350">
    <property type="entry name" value="Kazal_dom"/>
</dbReference>
<accession>A0ABW3KA53</accession>
<dbReference type="PROSITE" id="PS51257">
    <property type="entry name" value="PROKAR_LIPOPROTEIN"/>
    <property type="match status" value="1"/>
</dbReference>
<comment type="caution">
    <text evidence="2">The sequence shown here is derived from an EMBL/GenBank/DDBJ whole genome shotgun (WGS) entry which is preliminary data.</text>
</comment>
<keyword evidence="2" id="KW-0646">Protease inhibitor</keyword>
<evidence type="ECO:0000313" key="3">
    <source>
        <dbReference type="Proteomes" id="UP001597112"/>
    </source>
</evidence>
<dbReference type="GO" id="GO:0004867">
    <property type="term" value="F:serine-type endopeptidase inhibitor activity"/>
    <property type="evidence" value="ECO:0007669"/>
    <property type="project" value="UniProtKB-KW"/>
</dbReference>
<keyword evidence="2" id="KW-0722">Serine protease inhibitor</keyword>
<keyword evidence="3" id="KW-1185">Reference proteome</keyword>
<dbReference type="Proteomes" id="UP001597112">
    <property type="component" value="Unassembled WGS sequence"/>
</dbReference>
<sequence>MKKILILFFVMLGLLACDDDDNDSRSCIDPSKIKDVVACPQVVDPVCGCNHQTYQNECIAEGSGVTSWTKGACP</sequence>